<dbReference type="InterPro" id="IPR036249">
    <property type="entry name" value="Thioredoxin-like_sf"/>
</dbReference>
<keyword evidence="4" id="KW-1185">Reference proteome</keyword>
<dbReference type="SFLD" id="SFLDS00019">
    <property type="entry name" value="Glutathione_Transferase_(cytos"/>
    <property type="match status" value="1"/>
</dbReference>
<dbReference type="Gene3D" id="3.40.30.10">
    <property type="entry name" value="Glutaredoxin"/>
    <property type="match status" value="1"/>
</dbReference>
<dbReference type="InterPro" id="IPR004045">
    <property type="entry name" value="Glutathione_S-Trfase_N"/>
</dbReference>
<dbReference type="SUPFAM" id="SSF52833">
    <property type="entry name" value="Thioredoxin-like"/>
    <property type="match status" value="1"/>
</dbReference>
<sequence>MLTFHHAPWSRSSSILWLLEELGVDYRIEIVDVRGEDGAPESYRAIHPHKKVPAIDHDNTIVTERAAISIYLGDVFAEAGLAPAIGDPRRATYLKWLVYADSVFDPAVAARVHGLVYGSNDYSFGTFDDMVNHVDRHLSQNDYVCGDDFTAADIQLGAAIGYTMDMMKVLPERPAFRAYLARTGARPAAKAAAAKDQEMAMRIPFFQKQFAER</sequence>
<evidence type="ECO:0000313" key="3">
    <source>
        <dbReference type="EMBL" id="MVA97825.1"/>
    </source>
</evidence>
<reference evidence="3 4" key="1">
    <citation type="submission" date="2019-12" db="EMBL/GenBank/DDBJ databases">
        <title>Nitratireductor arenosus sp. nov., Isolated from sea sand, Jeju island, South Korea.</title>
        <authorList>
            <person name="Kim W."/>
        </authorList>
    </citation>
    <scope>NUCLEOTIDE SEQUENCE [LARGE SCALE GENOMIC DNA]</scope>
    <source>
        <strain evidence="3 4">CAU 1489</strain>
    </source>
</reference>
<dbReference type="EMBL" id="WPHG01000002">
    <property type="protein sequence ID" value="MVA97825.1"/>
    <property type="molecule type" value="Genomic_DNA"/>
</dbReference>
<organism evidence="3 4">
    <name type="scientific">Nitratireductor arenosus</name>
    <dbReference type="NCBI Taxonomy" id="2682096"/>
    <lineage>
        <taxon>Bacteria</taxon>
        <taxon>Pseudomonadati</taxon>
        <taxon>Pseudomonadota</taxon>
        <taxon>Alphaproteobacteria</taxon>
        <taxon>Hyphomicrobiales</taxon>
        <taxon>Phyllobacteriaceae</taxon>
        <taxon>Nitratireductor</taxon>
    </lineage>
</organism>
<dbReference type="PROSITE" id="PS50405">
    <property type="entry name" value="GST_CTER"/>
    <property type="match status" value="1"/>
</dbReference>
<gene>
    <name evidence="3" type="ORF">GN330_11270</name>
</gene>
<dbReference type="SUPFAM" id="SSF47616">
    <property type="entry name" value="GST C-terminal domain-like"/>
    <property type="match status" value="1"/>
</dbReference>
<accession>A0A844QEW5</accession>
<dbReference type="Gene3D" id="1.20.1050.10">
    <property type="match status" value="1"/>
</dbReference>
<dbReference type="RefSeq" id="WP_156712737.1">
    <property type="nucleotide sequence ID" value="NZ_WPHG01000002.1"/>
</dbReference>
<dbReference type="InterPro" id="IPR036282">
    <property type="entry name" value="Glutathione-S-Trfase_C_sf"/>
</dbReference>
<dbReference type="InterPro" id="IPR040079">
    <property type="entry name" value="Glutathione_S-Trfase"/>
</dbReference>
<dbReference type="AlphaFoldDB" id="A0A844QEW5"/>
<dbReference type="SFLD" id="SFLDG00358">
    <property type="entry name" value="Main_(cytGST)"/>
    <property type="match status" value="1"/>
</dbReference>
<dbReference type="Pfam" id="PF13409">
    <property type="entry name" value="GST_N_2"/>
    <property type="match status" value="1"/>
</dbReference>
<dbReference type="CDD" id="cd03046">
    <property type="entry name" value="GST_N_GTT1_like"/>
    <property type="match status" value="1"/>
</dbReference>
<evidence type="ECO:0000313" key="4">
    <source>
        <dbReference type="Proteomes" id="UP000463224"/>
    </source>
</evidence>
<evidence type="ECO:0000259" key="2">
    <source>
        <dbReference type="PROSITE" id="PS50405"/>
    </source>
</evidence>
<dbReference type="CDD" id="cd03207">
    <property type="entry name" value="GST_C_8"/>
    <property type="match status" value="1"/>
</dbReference>
<evidence type="ECO:0000259" key="1">
    <source>
        <dbReference type="PROSITE" id="PS50404"/>
    </source>
</evidence>
<feature type="domain" description="GST N-terminal" evidence="1">
    <location>
        <begin position="1"/>
        <end position="80"/>
    </location>
</feature>
<dbReference type="Pfam" id="PF13410">
    <property type="entry name" value="GST_C_2"/>
    <property type="match status" value="1"/>
</dbReference>
<name>A0A844QEW5_9HYPH</name>
<proteinExistence type="predicted"/>
<comment type="caution">
    <text evidence="3">The sequence shown here is derived from an EMBL/GenBank/DDBJ whole genome shotgun (WGS) entry which is preliminary data.</text>
</comment>
<feature type="domain" description="GST C-terminal" evidence="2">
    <location>
        <begin position="86"/>
        <end position="203"/>
    </location>
</feature>
<dbReference type="GO" id="GO:0016740">
    <property type="term" value="F:transferase activity"/>
    <property type="evidence" value="ECO:0007669"/>
    <property type="project" value="UniProtKB-KW"/>
</dbReference>
<dbReference type="PROSITE" id="PS50404">
    <property type="entry name" value="GST_NTER"/>
    <property type="match status" value="1"/>
</dbReference>
<dbReference type="PANTHER" id="PTHR44051">
    <property type="entry name" value="GLUTATHIONE S-TRANSFERASE-RELATED"/>
    <property type="match status" value="1"/>
</dbReference>
<protein>
    <submittedName>
        <fullName evidence="3">Glutathione S-transferase</fullName>
    </submittedName>
</protein>
<dbReference type="SFLD" id="SFLDG01150">
    <property type="entry name" value="Main.1:_Beta-like"/>
    <property type="match status" value="1"/>
</dbReference>
<dbReference type="Proteomes" id="UP000463224">
    <property type="component" value="Unassembled WGS sequence"/>
</dbReference>
<keyword evidence="3" id="KW-0808">Transferase</keyword>
<dbReference type="PANTHER" id="PTHR44051:SF21">
    <property type="entry name" value="GLUTATHIONE S-TRANSFERASE FAMILY PROTEIN"/>
    <property type="match status" value="1"/>
</dbReference>
<dbReference type="InterPro" id="IPR010987">
    <property type="entry name" value="Glutathione-S-Trfase_C-like"/>
</dbReference>